<keyword evidence="3" id="KW-1185">Reference proteome</keyword>
<evidence type="ECO:0000259" key="1">
    <source>
        <dbReference type="Pfam" id="PF04326"/>
    </source>
</evidence>
<organism evidence="2 3">
    <name type="scientific">Lactobacillus intestinalis DSM 6629</name>
    <dbReference type="NCBI Taxonomy" id="1423761"/>
    <lineage>
        <taxon>Bacteria</taxon>
        <taxon>Bacillati</taxon>
        <taxon>Bacillota</taxon>
        <taxon>Bacilli</taxon>
        <taxon>Lactobacillales</taxon>
        <taxon>Lactobacillaceae</taxon>
        <taxon>Lactobacillus</taxon>
    </lineage>
</organism>
<proteinExistence type="predicted"/>
<gene>
    <name evidence="2" type="ORF">FC44_GL000552</name>
</gene>
<dbReference type="Gene3D" id="3.30.950.30">
    <property type="entry name" value="Schlafen, AAA domain"/>
    <property type="match status" value="1"/>
</dbReference>
<evidence type="ECO:0000313" key="2">
    <source>
        <dbReference type="EMBL" id="KRM31317.1"/>
    </source>
</evidence>
<dbReference type="Proteomes" id="UP000051735">
    <property type="component" value="Unassembled WGS sequence"/>
</dbReference>
<reference evidence="2 3" key="1">
    <citation type="journal article" date="2015" name="Genome Announc.">
        <title>Expanding the biotechnology potential of lactobacilli through comparative genomics of 213 strains and associated genera.</title>
        <authorList>
            <person name="Sun Z."/>
            <person name="Harris H.M."/>
            <person name="McCann A."/>
            <person name="Guo C."/>
            <person name="Argimon S."/>
            <person name="Zhang W."/>
            <person name="Yang X."/>
            <person name="Jeffery I.B."/>
            <person name="Cooney J.C."/>
            <person name="Kagawa T.F."/>
            <person name="Liu W."/>
            <person name="Song Y."/>
            <person name="Salvetti E."/>
            <person name="Wrobel A."/>
            <person name="Rasinkangas P."/>
            <person name="Parkhill J."/>
            <person name="Rea M.C."/>
            <person name="O'Sullivan O."/>
            <person name="Ritari J."/>
            <person name="Douillard F.P."/>
            <person name="Paul Ross R."/>
            <person name="Yang R."/>
            <person name="Briner A.E."/>
            <person name="Felis G.E."/>
            <person name="de Vos W.M."/>
            <person name="Barrangou R."/>
            <person name="Klaenhammer T.R."/>
            <person name="Caufield P.W."/>
            <person name="Cui Y."/>
            <person name="Zhang H."/>
            <person name="O'Toole P.W."/>
        </authorList>
    </citation>
    <scope>NUCLEOTIDE SEQUENCE [LARGE SCALE GENOMIC DNA]</scope>
    <source>
        <strain evidence="2 3">DSM 6629</strain>
    </source>
</reference>
<accession>A0ABR5PMF0</accession>
<dbReference type="RefSeq" id="WP_057811588.1">
    <property type="nucleotide sequence ID" value="NZ_AZGN01000055.1"/>
</dbReference>
<protein>
    <recommendedName>
        <fullName evidence="1">Schlafen AlbA-2 domain-containing protein</fullName>
    </recommendedName>
</protein>
<name>A0ABR5PMF0_9LACO</name>
<evidence type="ECO:0000313" key="3">
    <source>
        <dbReference type="Proteomes" id="UP000051735"/>
    </source>
</evidence>
<comment type="caution">
    <text evidence="2">The sequence shown here is derived from an EMBL/GenBank/DDBJ whole genome shotgun (WGS) entry which is preliminary data.</text>
</comment>
<dbReference type="Pfam" id="PF04326">
    <property type="entry name" value="SLFN_AlbA_2"/>
    <property type="match status" value="1"/>
</dbReference>
<sequence length="70" mass="7885">MDFINFIKDMGTSEFTTPKEGLHLEFKTASWKLPQNIWETVSSFSNTDGGLIVLGVDEPKSHHYKIVGVD</sequence>
<dbReference type="GeneID" id="75117191"/>
<feature type="domain" description="Schlafen AlbA-2" evidence="1">
    <location>
        <begin position="20"/>
        <end position="69"/>
    </location>
</feature>
<dbReference type="EMBL" id="AZGN01000055">
    <property type="protein sequence ID" value="KRM31317.1"/>
    <property type="molecule type" value="Genomic_DNA"/>
</dbReference>
<dbReference type="InterPro" id="IPR038461">
    <property type="entry name" value="Schlafen_AlbA_2_dom_sf"/>
</dbReference>
<dbReference type="InterPro" id="IPR007421">
    <property type="entry name" value="Schlafen_AlbA_2_dom"/>
</dbReference>